<reference evidence="1" key="1">
    <citation type="journal article" date="2014" name="Front. Microbiol.">
        <title>High frequency of phylogenetically diverse reductive dehalogenase-homologous genes in deep subseafloor sedimentary metagenomes.</title>
        <authorList>
            <person name="Kawai M."/>
            <person name="Futagami T."/>
            <person name="Toyoda A."/>
            <person name="Takaki Y."/>
            <person name="Nishi S."/>
            <person name="Hori S."/>
            <person name="Arai W."/>
            <person name="Tsubouchi T."/>
            <person name="Morono Y."/>
            <person name="Uchiyama I."/>
            <person name="Ito T."/>
            <person name="Fujiyama A."/>
            <person name="Inagaki F."/>
            <person name="Takami H."/>
        </authorList>
    </citation>
    <scope>NUCLEOTIDE SEQUENCE</scope>
    <source>
        <strain evidence="1">Expedition CK06-06</strain>
    </source>
</reference>
<gene>
    <name evidence="1" type="ORF">S01H1_57787</name>
</gene>
<dbReference type="AlphaFoldDB" id="X0VRD0"/>
<evidence type="ECO:0008006" key="2">
    <source>
        <dbReference type="Google" id="ProtNLM"/>
    </source>
</evidence>
<proteinExistence type="predicted"/>
<name>X0VRD0_9ZZZZ</name>
<protein>
    <recommendedName>
        <fullName evidence="2">YkgJ family cysteine cluster protein</fullName>
    </recommendedName>
</protein>
<dbReference type="EMBL" id="BARS01037712">
    <property type="protein sequence ID" value="GAG15003.1"/>
    <property type="molecule type" value="Genomic_DNA"/>
</dbReference>
<sequence>MVGNQTVSHAEDLCVKCGRCCHMRISIRGEVFVLPWSRCQHFDDKTNLCAVYKDRFKVRPECLTVEQGIKQRAYPRGCPYVQHLPGYRPPIQVKSVEQALAYVHWW</sequence>
<organism evidence="1">
    <name type="scientific">marine sediment metagenome</name>
    <dbReference type="NCBI Taxonomy" id="412755"/>
    <lineage>
        <taxon>unclassified sequences</taxon>
        <taxon>metagenomes</taxon>
        <taxon>ecological metagenomes</taxon>
    </lineage>
</organism>
<accession>X0VRD0</accession>
<evidence type="ECO:0000313" key="1">
    <source>
        <dbReference type="EMBL" id="GAG15003.1"/>
    </source>
</evidence>
<comment type="caution">
    <text evidence="1">The sequence shown here is derived from an EMBL/GenBank/DDBJ whole genome shotgun (WGS) entry which is preliminary data.</text>
</comment>